<dbReference type="InterPro" id="IPR015943">
    <property type="entry name" value="WD40/YVTN_repeat-like_dom_sf"/>
</dbReference>
<evidence type="ECO:0000256" key="2">
    <source>
        <dbReference type="ARBA" id="ARBA00022574"/>
    </source>
</evidence>
<dbReference type="GO" id="GO:0071230">
    <property type="term" value="P:cellular response to amino acid stimulus"/>
    <property type="evidence" value="ECO:0007669"/>
    <property type="project" value="TreeGrafter"/>
</dbReference>
<dbReference type="Pfam" id="PF00400">
    <property type="entry name" value="WD40"/>
    <property type="match status" value="1"/>
</dbReference>
<dbReference type="PANTHER" id="PTHR12848">
    <property type="entry name" value="REGULATORY-ASSOCIATED PROTEIN OF MTOR"/>
    <property type="match status" value="1"/>
</dbReference>
<dbReference type="PRINTS" id="PR01547">
    <property type="entry name" value="YEAST176DUF"/>
</dbReference>
<keyword evidence="3" id="KW-0677">Repeat</keyword>
<dbReference type="Proteomes" id="UP000078387">
    <property type="component" value="Unassembled WGS sequence"/>
</dbReference>
<comment type="similarity">
    <text evidence="1">Belongs to the WD repeat RAPTOR family.</text>
</comment>
<dbReference type="VEuPathDB" id="AmoebaDB:EHI8A_085250"/>
<dbReference type="VEuPathDB" id="AmoebaDB:KM1_153290"/>
<evidence type="ECO:0000259" key="5">
    <source>
        <dbReference type="SMART" id="SM01302"/>
    </source>
</evidence>
<dbReference type="AlphaFoldDB" id="A0A5K1U1Y4"/>
<feature type="repeat" description="WD" evidence="4">
    <location>
        <begin position="808"/>
        <end position="840"/>
    </location>
</feature>
<reference evidence="6 7" key="1">
    <citation type="submission" date="2016-05" db="EMBL/GenBank/DDBJ databases">
        <title>First whole genome sequencing of Entamoeba histolytica HM1:IMSS-clone-6.</title>
        <authorList>
            <person name="Mukherjee Avik.K."/>
            <person name="Izumyama S."/>
            <person name="Nakada-Tsukui K."/>
            <person name="Nozaki T."/>
        </authorList>
    </citation>
    <scope>NUCLEOTIDE SEQUENCE [LARGE SCALE GENOMIC DNA]</scope>
    <source>
        <strain evidence="6 7">HM1:IMSS clone 6</strain>
    </source>
</reference>
<proteinExistence type="inferred from homology"/>
<dbReference type="SMART" id="SM01302">
    <property type="entry name" value="Raptor_N"/>
    <property type="match status" value="1"/>
</dbReference>
<dbReference type="GO" id="GO:0005737">
    <property type="term" value="C:cytoplasm"/>
    <property type="evidence" value="ECO:0007669"/>
    <property type="project" value="TreeGrafter"/>
</dbReference>
<evidence type="ECO:0000256" key="4">
    <source>
        <dbReference type="PROSITE-ProRule" id="PRU00221"/>
    </source>
</evidence>
<dbReference type="VEuPathDB" id="AmoebaDB:EHI7A_121080"/>
<dbReference type="GO" id="GO:0010506">
    <property type="term" value="P:regulation of autophagy"/>
    <property type="evidence" value="ECO:0007669"/>
    <property type="project" value="TreeGrafter"/>
</dbReference>
<keyword evidence="2 4" id="KW-0853">WD repeat</keyword>
<dbReference type="GO" id="GO:0031929">
    <property type="term" value="P:TOR signaling"/>
    <property type="evidence" value="ECO:0007669"/>
    <property type="project" value="InterPro"/>
</dbReference>
<evidence type="ECO:0000313" key="7">
    <source>
        <dbReference type="Proteomes" id="UP000078387"/>
    </source>
</evidence>
<dbReference type="InterPro" id="IPR036322">
    <property type="entry name" value="WD40_repeat_dom_sf"/>
</dbReference>
<dbReference type="EMBL" id="BDEQ01000001">
    <property type="protein sequence ID" value="GAT93398.1"/>
    <property type="molecule type" value="Genomic_DNA"/>
</dbReference>
<dbReference type="PANTHER" id="PTHR12848:SF16">
    <property type="entry name" value="REGULATORY-ASSOCIATED PROTEIN OF MTOR"/>
    <property type="match status" value="1"/>
</dbReference>
<evidence type="ECO:0000313" key="6">
    <source>
        <dbReference type="EMBL" id="GAT93398.1"/>
    </source>
</evidence>
<feature type="domain" description="Raptor N-terminal CASPase-like" evidence="5">
    <location>
        <begin position="41"/>
        <end position="195"/>
    </location>
</feature>
<dbReference type="Gene3D" id="2.130.10.10">
    <property type="entry name" value="YVTN repeat-like/Quinoprotein amine dehydrogenase"/>
    <property type="match status" value="1"/>
</dbReference>
<sequence length="1065" mass="122510">MTKSNLFERVKINNEEYISICGVHEPQHKSKKYQYLQTPGIVRTPHLIICCCLNIGTEPPGYKKPKVSSNTFGWINTKEHKKREIGYEITNQLGIQYQRYCTPTVSTEGLWDPSIEKVKKACIGARERFGKDRILFHYNGHGVPLPTINHECWFFDEDITTYVPMNISEIYACLGERGVYVFDCPYSERLFKWFTKRNEIIKKQHKKVAEYIVFSGYGDLQAPQTNPNYPIDIFSTCLTTPLSMAILDYYYSTECIIPIPTSFLKTLPIENKTKIQPFSELYAILTSIIEAIAWNVLPAELFMKLFRQDIAVASLFRHFILACRIMKKFNYKPQSFPELPDTSNHLLWKTWDSVLELAIPKLINSTRQINYLPSPFFNNLIISLKTWLSIHPDKPSKPCILPMIFRLFLRKDYTYEVFGLICEYVDLGFFACDRVVNIGFIPLLVQSLEKEGLEEFGVFCLAKIFSYDSSLISHYLRGSIRTLIRIVQKGENPKESICGLFLLAQIFGDGEVMKQIDTKGLYNIFIGTSRRENWLIKVWSMVCLARLIEQETTKRGIYENAQIQGMIIELSKDKKPLVRSSVIYLIMHGIPQPRSEETQEMLNGLQGIIFELAKDGCPTVRSLLVVLIFKIMSSGYNGNKYQEVLEYLANDPDPDVIRASEGLITLNEKIKGSRINMRKQMASPLEQFIKTSKKIFDDLIERFYCSIRDIFRKPLLIEVINENKRAKKEWFEKQSIATQSSCRDLYIDIPNREMKEESKLTIINNMYIPKKVIFHPTLPVILSDVGHDSIGIYEYKVSPFPTKTFSNFNAINTSINFIDWMNKSDSLLISGCEDGSIRIWGDWSNEHKSVSSWRGIPNQGISKARFSTITNNRICVGADYSICVWDAELEECINTFKIEETVSCLSPFSDKSFFCGGSNGTVNIIDIRCENISQWKEQKREIVNVGYSTRSFTVVTTSKGETSEVCLYDIRKISESQSCKAYKTIDIPEITSACVHEEAPYFAIGTTNNYVQLYNVITGTKYQELKSYENIFRFKSYPVNSVSFPDYNFSLAVTTNTNIIIYSLN</sequence>
<dbReference type="SUPFAM" id="SSF50978">
    <property type="entry name" value="WD40 repeat-like"/>
    <property type="match status" value="1"/>
</dbReference>
<evidence type="ECO:0000256" key="3">
    <source>
        <dbReference type="ARBA" id="ARBA00022737"/>
    </source>
</evidence>
<dbReference type="InterPro" id="IPR001680">
    <property type="entry name" value="WD40_rpt"/>
</dbReference>
<protein>
    <submittedName>
        <fullName evidence="6">WD domain containing protein</fullName>
    </submittedName>
</protein>
<dbReference type="SMART" id="SM00320">
    <property type="entry name" value="WD40"/>
    <property type="match status" value="5"/>
</dbReference>
<dbReference type="InterPro" id="IPR011989">
    <property type="entry name" value="ARM-like"/>
</dbReference>
<dbReference type="GO" id="GO:0030674">
    <property type="term" value="F:protein-macromolecule adaptor activity"/>
    <property type="evidence" value="ECO:0007669"/>
    <property type="project" value="TreeGrafter"/>
</dbReference>
<accession>A0A5K1U1Y4</accession>
<dbReference type="OMA" id="NIFGWIN"/>
<evidence type="ECO:0000256" key="1">
    <source>
        <dbReference type="ARBA" id="ARBA00009257"/>
    </source>
</evidence>
<dbReference type="SUPFAM" id="SSF48371">
    <property type="entry name" value="ARM repeat"/>
    <property type="match status" value="1"/>
</dbReference>
<comment type="caution">
    <text evidence="6">The sequence shown here is derived from an EMBL/GenBank/DDBJ whole genome shotgun (WGS) entry which is preliminary data.</text>
</comment>
<dbReference type="GO" id="GO:0009267">
    <property type="term" value="P:cellular response to starvation"/>
    <property type="evidence" value="ECO:0007669"/>
    <property type="project" value="TreeGrafter"/>
</dbReference>
<dbReference type="GO" id="GO:0031931">
    <property type="term" value="C:TORC1 complex"/>
    <property type="evidence" value="ECO:0007669"/>
    <property type="project" value="InterPro"/>
</dbReference>
<dbReference type="InterPro" id="IPR004083">
    <property type="entry name" value="Raptor"/>
</dbReference>
<dbReference type="GO" id="GO:0030307">
    <property type="term" value="P:positive regulation of cell growth"/>
    <property type="evidence" value="ECO:0007669"/>
    <property type="project" value="TreeGrafter"/>
</dbReference>
<gene>
    <name evidence="6" type="ORF">CL6EHI_098410</name>
</gene>
<organism evidence="6 7">
    <name type="scientific">Entamoeba histolytica</name>
    <dbReference type="NCBI Taxonomy" id="5759"/>
    <lineage>
        <taxon>Eukaryota</taxon>
        <taxon>Amoebozoa</taxon>
        <taxon>Evosea</taxon>
        <taxon>Archamoebae</taxon>
        <taxon>Mastigamoebida</taxon>
        <taxon>Entamoebidae</taxon>
        <taxon>Entamoeba</taxon>
    </lineage>
</organism>
<dbReference type="Pfam" id="PF14538">
    <property type="entry name" value="Raptor_N"/>
    <property type="match status" value="1"/>
</dbReference>
<dbReference type="VEuPathDB" id="AmoebaDB:EHI5A_105750"/>
<dbReference type="InterPro" id="IPR016024">
    <property type="entry name" value="ARM-type_fold"/>
</dbReference>
<dbReference type="InterPro" id="IPR029347">
    <property type="entry name" value="Raptor_N"/>
</dbReference>
<dbReference type="VEuPathDB" id="AmoebaDB:EHI_098410"/>
<dbReference type="Gene3D" id="1.25.10.10">
    <property type="entry name" value="Leucine-rich Repeat Variant"/>
    <property type="match status" value="1"/>
</dbReference>
<name>A0A5K1U1Y4_ENTHI</name>
<dbReference type="FunFam" id="1.25.10.10:FF:000973">
    <property type="entry name" value="WD domain, G-beta repeat-containing protein"/>
    <property type="match status" value="1"/>
</dbReference>
<dbReference type="PROSITE" id="PS50082">
    <property type="entry name" value="WD_REPEATS_2"/>
    <property type="match status" value="1"/>
</dbReference>